<dbReference type="PANTHER" id="PTHR11735:SF11">
    <property type="entry name" value="TRNA THREONYLCARBAMOYLADENOSINE BIOSYNTHESIS PROTEIN TSAB"/>
    <property type="match status" value="1"/>
</dbReference>
<dbReference type="EMBL" id="JBHTCP010000040">
    <property type="protein sequence ID" value="MFC7372423.1"/>
    <property type="molecule type" value="Genomic_DNA"/>
</dbReference>
<evidence type="ECO:0000259" key="1">
    <source>
        <dbReference type="Pfam" id="PF00814"/>
    </source>
</evidence>
<accession>A0ABW2NT72</accession>
<dbReference type="PANTHER" id="PTHR11735">
    <property type="entry name" value="TRNA N6-ADENOSINE THREONYLCARBAMOYLTRANSFERASE"/>
    <property type="match status" value="1"/>
</dbReference>
<keyword evidence="3" id="KW-1185">Reference proteome</keyword>
<dbReference type="RefSeq" id="WP_379749998.1">
    <property type="nucleotide sequence ID" value="NZ_JBHTCP010000040.1"/>
</dbReference>
<reference evidence="3" key="1">
    <citation type="journal article" date="2019" name="Int. J. Syst. Evol. Microbiol.">
        <title>The Global Catalogue of Microorganisms (GCM) 10K type strain sequencing project: providing services to taxonomists for standard genome sequencing and annotation.</title>
        <authorList>
            <consortium name="The Broad Institute Genomics Platform"/>
            <consortium name="The Broad Institute Genome Sequencing Center for Infectious Disease"/>
            <person name="Wu L."/>
            <person name="Ma J."/>
        </authorList>
    </citation>
    <scope>NUCLEOTIDE SEQUENCE [LARGE SCALE GENOMIC DNA]</scope>
    <source>
        <strain evidence="3">NBRC 106396</strain>
    </source>
</reference>
<evidence type="ECO:0000313" key="3">
    <source>
        <dbReference type="Proteomes" id="UP001596549"/>
    </source>
</evidence>
<keyword evidence="2" id="KW-0808">Transferase</keyword>
<feature type="domain" description="Gcp-like" evidence="1">
    <location>
        <begin position="32"/>
        <end position="225"/>
    </location>
</feature>
<dbReference type="Proteomes" id="UP001596549">
    <property type="component" value="Unassembled WGS sequence"/>
</dbReference>
<name>A0ABW2NT72_9BACL</name>
<dbReference type="Gene3D" id="3.30.420.40">
    <property type="match status" value="2"/>
</dbReference>
<evidence type="ECO:0000313" key="2">
    <source>
        <dbReference type="EMBL" id="MFC7372423.1"/>
    </source>
</evidence>
<protein>
    <submittedName>
        <fullName evidence="2">tRNA (Adenosine(37)-N6)-threonylcarbamoyltransferase complex dimerization subunit type 1 TsaB</fullName>
        <ecNumber evidence="2">2.3.1.234</ecNumber>
    </submittedName>
</protein>
<dbReference type="Pfam" id="PF00814">
    <property type="entry name" value="TsaD"/>
    <property type="match status" value="1"/>
</dbReference>
<dbReference type="EC" id="2.3.1.234" evidence="2"/>
<organism evidence="2 3">
    <name type="scientific">Fictibacillus iocasae</name>
    <dbReference type="NCBI Taxonomy" id="2715437"/>
    <lineage>
        <taxon>Bacteria</taxon>
        <taxon>Bacillati</taxon>
        <taxon>Bacillota</taxon>
        <taxon>Bacilli</taxon>
        <taxon>Bacillales</taxon>
        <taxon>Fictibacillaceae</taxon>
        <taxon>Fictibacillus</taxon>
    </lineage>
</organism>
<keyword evidence="2" id="KW-0012">Acyltransferase</keyword>
<dbReference type="SUPFAM" id="SSF53067">
    <property type="entry name" value="Actin-like ATPase domain"/>
    <property type="match status" value="2"/>
</dbReference>
<comment type="caution">
    <text evidence="2">The sequence shown here is derived from an EMBL/GenBank/DDBJ whole genome shotgun (WGS) entry which is preliminary data.</text>
</comment>
<dbReference type="NCBIfam" id="TIGR03725">
    <property type="entry name" value="T6A_YeaZ"/>
    <property type="match status" value="1"/>
</dbReference>
<sequence length="233" mass="25653">MNVLAIDTSNLVMGVSVLKDGIVAGELITNLKKNHSIRLMPAVDELMKETATQPAELDRIAVAQGPGSYTGVRIGVTVAKTLTWTLKKELVGVSSLEVLAQNGKYFDGLVVPLFDARRTQLFTGLYGEEDGAFKNILSDRIILRDEWLQELKTHDRRILFIGTDLPLHQEAIQNALGSQAVFGTAGDHIPKPSELARLGIEKEPVKDVHEFVPTYLQLAEAEVNWLKAQNKQG</sequence>
<dbReference type="CDD" id="cd24032">
    <property type="entry name" value="ASKHA_NBD_TsaB"/>
    <property type="match status" value="1"/>
</dbReference>
<dbReference type="GO" id="GO:0061711">
    <property type="term" value="F:tRNA N(6)-L-threonylcarbamoyladenine synthase activity"/>
    <property type="evidence" value="ECO:0007669"/>
    <property type="project" value="UniProtKB-EC"/>
</dbReference>
<dbReference type="InterPro" id="IPR043129">
    <property type="entry name" value="ATPase_NBD"/>
</dbReference>
<gene>
    <name evidence="2" type="primary">tsaB</name>
    <name evidence="2" type="ORF">ACFQPF_12150</name>
</gene>
<proteinExistence type="predicted"/>
<dbReference type="InterPro" id="IPR000905">
    <property type="entry name" value="Gcp-like_dom"/>
</dbReference>
<dbReference type="InterPro" id="IPR022496">
    <property type="entry name" value="T6A_TsaB"/>
</dbReference>